<dbReference type="AlphaFoldDB" id="A0A2W1BL96"/>
<dbReference type="Gene3D" id="2.20.25.240">
    <property type="match status" value="1"/>
</dbReference>
<accession>A0A2W1BL96</accession>
<sequence length="99" mass="11782">MITIDKSLVQYLMIDGYVFYKHNQTLKNDDVRWQCTHNCKAHVFVSQDGYINYKVSTHNHPRPVYQRLPNGRYVKVLTKSTPGPKRKFTKKLSIKRIWV</sequence>
<evidence type="ECO:0000256" key="1">
    <source>
        <dbReference type="ARBA" id="ARBA00022723"/>
    </source>
</evidence>
<dbReference type="InterPro" id="IPR007588">
    <property type="entry name" value="Znf_FLYWCH"/>
</dbReference>
<protein>
    <recommendedName>
        <fullName evidence="4">FLYWCH-type domain-containing protein</fullName>
    </recommendedName>
</protein>
<dbReference type="Pfam" id="PF04500">
    <property type="entry name" value="FLYWCH"/>
    <property type="match status" value="1"/>
</dbReference>
<reference evidence="5 6" key="1">
    <citation type="journal article" date="2017" name="BMC Biol.">
        <title>Genomic innovations, transcriptional plasticity and gene loss underlying the evolution and divergence of two highly polyphagous and invasive Helicoverpa pest species.</title>
        <authorList>
            <person name="Pearce S.L."/>
            <person name="Clarke D.F."/>
            <person name="East P.D."/>
            <person name="Elfekih S."/>
            <person name="Gordon K.H."/>
            <person name="Jermiin L.S."/>
            <person name="McGaughran A."/>
            <person name="Oakeshott J.G."/>
            <person name="Papanikolaou A."/>
            <person name="Perera O.P."/>
            <person name="Rane R.V."/>
            <person name="Richards S."/>
            <person name="Tay W.T."/>
            <person name="Walsh T.K."/>
            <person name="Anderson A."/>
            <person name="Anderson C.J."/>
            <person name="Asgari S."/>
            <person name="Board P.G."/>
            <person name="Bretschneider A."/>
            <person name="Campbell P.M."/>
            <person name="Chertemps T."/>
            <person name="Christeller J.T."/>
            <person name="Coppin C.W."/>
            <person name="Downes S.J."/>
            <person name="Duan G."/>
            <person name="Farnsworth C.A."/>
            <person name="Good R.T."/>
            <person name="Han L.B."/>
            <person name="Han Y.C."/>
            <person name="Hatje K."/>
            <person name="Horne I."/>
            <person name="Huang Y.P."/>
            <person name="Hughes D.S."/>
            <person name="Jacquin-Joly E."/>
            <person name="James W."/>
            <person name="Jhangiani S."/>
            <person name="Kollmar M."/>
            <person name="Kuwar S.S."/>
            <person name="Li S."/>
            <person name="Liu N.Y."/>
            <person name="Maibeche M.T."/>
            <person name="Miller J.R."/>
            <person name="Montagne N."/>
            <person name="Perry T."/>
            <person name="Qu J."/>
            <person name="Song S.V."/>
            <person name="Sutton G.G."/>
            <person name="Vogel H."/>
            <person name="Walenz B.P."/>
            <person name="Xu W."/>
            <person name="Zhang H.J."/>
            <person name="Zou Z."/>
            <person name="Batterham P."/>
            <person name="Edwards O.R."/>
            <person name="Feyereisen R."/>
            <person name="Gibbs R.A."/>
            <person name="Heckel D.G."/>
            <person name="McGrath A."/>
            <person name="Robin C."/>
            <person name="Scherer S.E."/>
            <person name="Worley K.C."/>
            <person name="Wu Y.D."/>
        </authorList>
    </citation>
    <scope>NUCLEOTIDE SEQUENCE [LARGE SCALE GENOMIC DNA]</scope>
    <source>
        <strain evidence="5">Harm_GR_Male_#8</strain>
        <tissue evidence="5">Whole organism</tissue>
    </source>
</reference>
<proteinExistence type="predicted"/>
<gene>
    <name evidence="5" type="primary">HaOG207891</name>
    <name evidence="5" type="ORF">B5X24_HaOG207891</name>
</gene>
<evidence type="ECO:0000256" key="2">
    <source>
        <dbReference type="ARBA" id="ARBA00022771"/>
    </source>
</evidence>
<keyword evidence="3" id="KW-0862">Zinc</keyword>
<feature type="domain" description="FLYWCH-type" evidence="4">
    <location>
        <begin position="10"/>
        <end position="60"/>
    </location>
</feature>
<dbReference type="Proteomes" id="UP000249218">
    <property type="component" value="Unassembled WGS sequence"/>
</dbReference>
<name>A0A2W1BL96_HELAM</name>
<dbReference type="EMBL" id="KZ150051">
    <property type="protein sequence ID" value="PZC74414.1"/>
    <property type="molecule type" value="Genomic_DNA"/>
</dbReference>
<dbReference type="GO" id="GO:0008270">
    <property type="term" value="F:zinc ion binding"/>
    <property type="evidence" value="ECO:0007669"/>
    <property type="project" value="UniProtKB-KW"/>
</dbReference>
<evidence type="ECO:0000256" key="3">
    <source>
        <dbReference type="ARBA" id="ARBA00022833"/>
    </source>
</evidence>
<keyword evidence="6" id="KW-1185">Reference proteome</keyword>
<evidence type="ECO:0000313" key="5">
    <source>
        <dbReference type="EMBL" id="PZC74414.1"/>
    </source>
</evidence>
<keyword evidence="1" id="KW-0479">Metal-binding</keyword>
<organism evidence="5 6">
    <name type="scientific">Helicoverpa armigera</name>
    <name type="common">Cotton bollworm</name>
    <name type="synonym">Heliothis armigera</name>
    <dbReference type="NCBI Taxonomy" id="29058"/>
    <lineage>
        <taxon>Eukaryota</taxon>
        <taxon>Metazoa</taxon>
        <taxon>Ecdysozoa</taxon>
        <taxon>Arthropoda</taxon>
        <taxon>Hexapoda</taxon>
        <taxon>Insecta</taxon>
        <taxon>Pterygota</taxon>
        <taxon>Neoptera</taxon>
        <taxon>Endopterygota</taxon>
        <taxon>Lepidoptera</taxon>
        <taxon>Glossata</taxon>
        <taxon>Ditrysia</taxon>
        <taxon>Noctuoidea</taxon>
        <taxon>Noctuidae</taxon>
        <taxon>Heliothinae</taxon>
        <taxon>Helicoverpa</taxon>
    </lineage>
</organism>
<evidence type="ECO:0000259" key="4">
    <source>
        <dbReference type="Pfam" id="PF04500"/>
    </source>
</evidence>
<evidence type="ECO:0000313" key="6">
    <source>
        <dbReference type="Proteomes" id="UP000249218"/>
    </source>
</evidence>
<keyword evidence="2" id="KW-0863">Zinc-finger</keyword>